<name>A0A5C4RBC8_9RHOB</name>
<comment type="caution">
    <text evidence="1">The sequence shown here is derived from an EMBL/GenBank/DDBJ whole genome shotgun (WGS) entry which is preliminary data.</text>
</comment>
<dbReference type="EMBL" id="VDDC01000005">
    <property type="protein sequence ID" value="TNH40961.1"/>
    <property type="molecule type" value="Genomic_DNA"/>
</dbReference>
<evidence type="ECO:0000313" key="1">
    <source>
        <dbReference type="EMBL" id="TNH40961.1"/>
    </source>
</evidence>
<accession>A0A5C4RBC8</accession>
<dbReference type="AlphaFoldDB" id="A0A5C4RBC8"/>
<keyword evidence="2" id="KW-1185">Reference proteome</keyword>
<protein>
    <submittedName>
        <fullName evidence="1">Uncharacterized protein</fullName>
    </submittedName>
</protein>
<organism evidence="1 2">
    <name type="scientific">Paracoccus haeundaensis</name>
    <dbReference type="NCBI Taxonomy" id="225362"/>
    <lineage>
        <taxon>Bacteria</taxon>
        <taxon>Pseudomonadati</taxon>
        <taxon>Pseudomonadota</taxon>
        <taxon>Alphaproteobacteria</taxon>
        <taxon>Rhodobacterales</taxon>
        <taxon>Paracoccaceae</taxon>
        <taxon>Paracoccus</taxon>
    </lineage>
</organism>
<gene>
    <name evidence="1" type="ORF">FHD67_02795</name>
</gene>
<evidence type="ECO:0000313" key="2">
    <source>
        <dbReference type="Proteomes" id="UP000304880"/>
    </source>
</evidence>
<sequence length="221" mass="24415">MIQNNPTETALVIAGAWNTAILSPEWVLRHGLQRQAEERVQVLIPAGVGMIFEFPRYNVGDFSYVVRPDALIVAPPETSEASIAACEDAVARMIDVLKHTPVSGLGHNFEFRDEAPSDVCVNGFTAARQDLVDQMPQGWDAASASINSSFRNHDGSVIVNISRTLDAGIHIVKFNYHHVIASVEQALQVLRGESDYRRMWTNYAQAAELVNQLYGEEDNGH</sequence>
<reference evidence="1 2" key="1">
    <citation type="submission" date="2019-06" db="EMBL/GenBank/DDBJ databases">
        <authorList>
            <person name="Li J."/>
        </authorList>
    </citation>
    <scope>NUCLEOTIDE SEQUENCE [LARGE SCALE GENOMIC DNA]</scope>
    <source>
        <strain evidence="1 2">CGMCC 1.8012</strain>
    </source>
</reference>
<dbReference type="Proteomes" id="UP000304880">
    <property type="component" value="Unassembled WGS sequence"/>
</dbReference>
<dbReference type="RefSeq" id="WP_139597746.1">
    <property type="nucleotide sequence ID" value="NZ_VDDC01000005.1"/>
</dbReference>
<proteinExistence type="predicted"/>